<evidence type="ECO:0000313" key="6">
    <source>
        <dbReference type="Proteomes" id="UP000318704"/>
    </source>
</evidence>
<dbReference type="Proteomes" id="UP000318704">
    <property type="component" value="Chromosome"/>
</dbReference>
<dbReference type="InterPro" id="IPR050484">
    <property type="entry name" value="Transf_Hexapept/Carb_Anhydrase"/>
</dbReference>
<dbReference type="RefSeq" id="WP_144982801.1">
    <property type="nucleotide sequence ID" value="NZ_CP037920.1"/>
</dbReference>
<dbReference type="EMBL" id="CP037920">
    <property type="protein sequence ID" value="QDT95776.1"/>
    <property type="molecule type" value="Genomic_DNA"/>
</dbReference>
<evidence type="ECO:0000256" key="2">
    <source>
        <dbReference type="ARBA" id="ARBA00022737"/>
    </source>
</evidence>
<evidence type="ECO:0000313" key="5">
    <source>
        <dbReference type="EMBL" id="QDT95776.1"/>
    </source>
</evidence>
<keyword evidence="1 5" id="KW-0808">Transferase</keyword>
<dbReference type="KEGG" id="gaw:V144x_12230"/>
<evidence type="ECO:0000256" key="3">
    <source>
        <dbReference type="ARBA" id="ARBA00023315"/>
    </source>
</evidence>
<name>A0A517VRW7_9PLAN</name>
<dbReference type="GO" id="GO:0047200">
    <property type="term" value="F:tetrahydrodipicolinate N-acetyltransferase activity"/>
    <property type="evidence" value="ECO:0007669"/>
    <property type="project" value="UniProtKB-EC"/>
</dbReference>
<dbReference type="InterPro" id="IPR047324">
    <property type="entry name" value="LbH_gamma_CA-like"/>
</dbReference>
<evidence type="ECO:0000256" key="4">
    <source>
        <dbReference type="SAM" id="MobiDB-lite"/>
    </source>
</evidence>
<reference evidence="5 6" key="1">
    <citation type="submission" date="2019-03" db="EMBL/GenBank/DDBJ databases">
        <title>Deep-cultivation of Planctomycetes and their phenomic and genomic characterization uncovers novel biology.</title>
        <authorList>
            <person name="Wiegand S."/>
            <person name="Jogler M."/>
            <person name="Boedeker C."/>
            <person name="Pinto D."/>
            <person name="Vollmers J."/>
            <person name="Rivas-Marin E."/>
            <person name="Kohn T."/>
            <person name="Peeters S.H."/>
            <person name="Heuer A."/>
            <person name="Rast P."/>
            <person name="Oberbeckmann S."/>
            <person name="Bunk B."/>
            <person name="Jeske O."/>
            <person name="Meyerdierks A."/>
            <person name="Storesund J.E."/>
            <person name="Kallscheuer N."/>
            <person name="Luecker S."/>
            <person name="Lage O.M."/>
            <person name="Pohl T."/>
            <person name="Merkel B.J."/>
            <person name="Hornburger P."/>
            <person name="Mueller R.-W."/>
            <person name="Bruemmer F."/>
            <person name="Labrenz M."/>
            <person name="Spormann A.M."/>
            <person name="Op den Camp H."/>
            <person name="Overmann J."/>
            <person name="Amann R."/>
            <person name="Jetten M.S.M."/>
            <person name="Mascher T."/>
            <person name="Medema M.H."/>
            <person name="Devos D.P."/>
            <person name="Kaster A.-K."/>
            <person name="Ovreas L."/>
            <person name="Rohde M."/>
            <person name="Galperin M.Y."/>
            <person name="Jogler C."/>
        </authorList>
    </citation>
    <scope>NUCLEOTIDE SEQUENCE [LARGE SCALE GENOMIC DNA]</scope>
    <source>
        <strain evidence="5 6">V144</strain>
    </source>
</reference>
<dbReference type="InterPro" id="IPR018357">
    <property type="entry name" value="Hexapep_transf_CS"/>
</dbReference>
<keyword evidence="2" id="KW-0677">Repeat</keyword>
<dbReference type="PANTHER" id="PTHR13061:SF29">
    <property type="entry name" value="GAMMA CARBONIC ANHYDRASE-LIKE 1, MITOCHONDRIAL-RELATED"/>
    <property type="match status" value="1"/>
</dbReference>
<dbReference type="PANTHER" id="PTHR13061">
    <property type="entry name" value="DYNACTIN SUBUNIT P25"/>
    <property type="match status" value="1"/>
</dbReference>
<dbReference type="EC" id="2.3.1.89" evidence="5"/>
<dbReference type="CDD" id="cd04645">
    <property type="entry name" value="LbH_gamma_CA_like"/>
    <property type="match status" value="1"/>
</dbReference>
<organism evidence="5 6">
    <name type="scientific">Gimesia aquarii</name>
    <dbReference type="NCBI Taxonomy" id="2527964"/>
    <lineage>
        <taxon>Bacteria</taxon>
        <taxon>Pseudomonadati</taxon>
        <taxon>Planctomycetota</taxon>
        <taxon>Planctomycetia</taxon>
        <taxon>Planctomycetales</taxon>
        <taxon>Planctomycetaceae</taxon>
        <taxon>Gimesia</taxon>
    </lineage>
</organism>
<dbReference type="PROSITE" id="PS00101">
    <property type="entry name" value="HEXAPEP_TRANSFERASES"/>
    <property type="match status" value="1"/>
</dbReference>
<proteinExistence type="predicted"/>
<evidence type="ECO:0000256" key="1">
    <source>
        <dbReference type="ARBA" id="ARBA00022679"/>
    </source>
</evidence>
<protein>
    <submittedName>
        <fullName evidence="5">2,3,4,5-tetrahydropyridine-2,6-dicarboxylate N-acetyltransferase</fullName>
        <ecNumber evidence="5">2.3.1.89</ecNumber>
    </submittedName>
</protein>
<sequence>MDNSHSDPEWPQIASSIPAPPEVPYPEVDCDWSALHCTPIVDSTAWVAPDAIVTGRVRLKAHSSVWHQCVLRGDLEYIEVGEETNVQDGSILHTDYEHPCILGNRVTLGHSAIVHGSIVEDDAMIAIGATILSRCVIGKGALIAAGSLVREGIHVPPNTLWAGYPARQIKVLTEQQQERLKATWQHYVNLAAASLKRFGRQHIDALIQPDESR</sequence>
<dbReference type="AlphaFoldDB" id="A0A517VRW7"/>
<keyword evidence="3 5" id="KW-0012">Acyltransferase</keyword>
<gene>
    <name evidence="5" type="primary">dapH</name>
    <name evidence="5" type="ORF">V144x_12230</name>
</gene>
<dbReference type="InterPro" id="IPR011004">
    <property type="entry name" value="Trimer_LpxA-like_sf"/>
</dbReference>
<feature type="region of interest" description="Disordered" evidence="4">
    <location>
        <begin position="1"/>
        <end position="21"/>
    </location>
</feature>
<dbReference type="Pfam" id="PF00132">
    <property type="entry name" value="Hexapep"/>
    <property type="match status" value="1"/>
</dbReference>
<accession>A0A517VRW7</accession>
<dbReference type="Gene3D" id="2.160.10.10">
    <property type="entry name" value="Hexapeptide repeat proteins"/>
    <property type="match status" value="1"/>
</dbReference>
<dbReference type="SUPFAM" id="SSF51161">
    <property type="entry name" value="Trimeric LpxA-like enzymes"/>
    <property type="match status" value="1"/>
</dbReference>
<dbReference type="InterPro" id="IPR001451">
    <property type="entry name" value="Hexapep"/>
</dbReference>